<evidence type="ECO:0000313" key="2">
    <source>
        <dbReference type="EMBL" id="KAK3108331.1"/>
    </source>
</evidence>
<dbReference type="Proteomes" id="UP001186944">
    <property type="component" value="Unassembled WGS sequence"/>
</dbReference>
<dbReference type="CDD" id="cd00037">
    <property type="entry name" value="CLECT"/>
    <property type="match status" value="2"/>
</dbReference>
<dbReference type="EMBL" id="VSWD01000001">
    <property type="protein sequence ID" value="KAK3108331.1"/>
    <property type="molecule type" value="Genomic_DNA"/>
</dbReference>
<evidence type="ECO:0000259" key="1">
    <source>
        <dbReference type="PROSITE" id="PS50041"/>
    </source>
</evidence>
<protein>
    <recommendedName>
        <fullName evidence="1">C-type lectin domain-containing protein</fullName>
    </recommendedName>
</protein>
<dbReference type="SUPFAM" id="SSF56436">
    <property type="entry name" value="C-type lectin-like"/>
    <property type="match status" value="2"/>
</dbReference>
<dbReference type="PANTHER" id="PTHR22801">
    <property type="entry name" value="LITHOSTATHINE"/>
    <property type="match status" value="1"/>
</dbReference>
<dbReference type="PROSITE" id="PS50041">
    <property type="entry name" value="C_TYPE_LECTIN_2"/>
    <property type="match status" value="2"/>
</dbReference>
<dbReference type="InterPro" id="IPR016186">
    <property type="entry name" value="C-type_lectin-like/link_sf"/>
</dbReference>
<organism evidence="2 3">
    <name type="scientific">Pinctada imbricata</name>
    <name type="common">Atlantic pearl-oyster</name>
    <name type="synonym">Pinctada martensii</name>
    <dbReference type="NCBI Taxonomy" id="66713"/>
    <lineage>
        <taxon>Eukaryota</taxon>
        <taxon>Metazoa</taxon>
        <taxon>Spiralia</taxon>
        <taxon>Lophotrochozoa</taxon>
        <taxon>Mollusca</taxon>
        <taxon>Bivalvia</taxon>
        <taxon>Autobranchia</taxon>
        <taxon>Pteriomorphia</taxon>
        <taxon>Pterioida</taxon>
        <taxon>Pterioidea</taxon>
        <taxon>Pteriidae</taxon>
        <taxon>Pinctada</taxon>
    </lineage>
</organism>
<dbReference type="Gene3D" id="3.10.100.10">
    <property type="entry name" value="Mannose-Binding Protein A, subunit A"/>
    <property type="match status" value="2"/>
</dbReference>
<comment type="caution">
    <text evidence="2">The sequence shown here is derived from an EMBL/GenBank/DDBJ whole genome shotgun (WGS) entry which is preliminary data.</text>
</comment>
<accession>A0AA88YLU1</accession>
<proteinExistence type="predicted"/>
<feature type="domain" description="C-type lectin" evidence="1">
    <location>
        <begin position="173"/>
        <end position="282"/>
    </location>
</feature>
<dbReference type="AlphaFoldDB" id="A0AA88YLU1"/>
<dbReference type="InterPro" id="IPR050801">
    <property type="entry name" value="Ca-Dep_Lectins_ImmuneDev"/>
</dbReference>
<evidence type="ECO:0000313" key="3">
    <source>
        <dbReference type="Proteomes" id="UP001186944"/>
    </source>
</evidence>
<sequence length="285" mass="31704">ISLVILAYGRCPSGWHQYLTNCFHLSRDKETMPNAEILCERIAKQYHGKGSLATVNDAGTDKFLMDLIDASNASSYFNGLNSLSEDGKWTWIRNGASATYINWASDQPNNRGGEELCALMNGAAIGQKFPGQGRKWTDDPCSSSFNYICEIPQCNLIIVDVHSLYLMFMKVMCGIIARSYGKTGRLAAVPDVGTDTFLFNLIDASQYDSYWIGANDLVEEGKFVWSGTTMKATYAKWGQDQPDNRGGTEHCTAMRGKDFPFIGFNASWTDNLCTDLNNYICEITE</sequence>
<feature type="domain" description="C-type lectin" evidence="1">
    <location>
        <begin position="18"/>
        <end position="150"/>
    </location>
</feature>
<dbReference type="InterPro" id="IPR001304">
    <property type="entry name" value="C-type_lectin-like"/>
</dbReference>
<dbReference type="SMART" id="SM00034">
    <property type="entry name" value="CLECT"/>
    <property type="match status" value="2"/>
</dbReference>
<feature type="non-terminal residue" evidence="2">
    <location>
        <position position="1"/>
    </location>
</feature>
<gene>
    <name evidence="2" type="ORF">FSP39_005711</name>
</gene>
<reference evidence="2" key="1">
    <citation type="submission" date="2019-08" db="EMBL/GenBank/DDBJ databases">
        <title>The improved chromosome-level genome for the pearl oyster Pinctada fucata martensii using PacBio sequencing and Hi-C.</title>
        <authorList>
            <person name="Zheng Z."/>
        </authorList>
    </citation>
    <scope>NUCLEOTIDE SEQUENCE</scope>
    <source>
        <strain evidence="2">ZZ-2019</strain>
        <tissue evidence="2">Adductor muscle</tissue>
    </source>
</reference>
<name>A0AA88YLU1_PINIB</name>
<keyword evidence="3" id="KW-1185">Reference proteome</keyword>
<dbReference type="Pfam" id="PF00059">
    <property type="entry name" value="Lectin_C"/>
    <property type="match status" value="2"/>
</dbReference>
<dbReference type="PANTHER" id="PTHR22801:SF63">
    <property type="entry name" value="C-TYPE LECTIN DOMAIN-CONTAINING PROTEIN"/>
    <property type="match status" value="1"/>
</dbReference>
<dbReference type="InterPro" id="IPR016187">
    <property type="entry name" value="CTDL_fold"/>
</dbReference>